<dbReference type="PANTHER" id="PTHR42713">
    <property type="entry name" value="HISTIDINE KINASE-RELATED"/>
    <property type="match status" value="1"/>
</dbReference>
<evidence type="ECO:0000256" key="3">
    <source>
        <dbReference type="ARBA" id="ARBA00022490"/>
    </source>
</evidence>
<comment type="subcellular location">
    <subcellularLocation>
        <location evidence="1">Cytoplasm</location>
    </subcellularLocation>
</comment>
<proteinExistence type="predicted"/>
<dbReference type="PRINTS" id="PR00032">
    <property type="entry name" value="HTHARAC"/>
</dbReference>
<dbReference type="Pfam" id="PF12833">
    <property type="entry name" value="HTH_18"/>
    <property type="match status" value="1"/>
</dbReference>
<dbReference type="SMART" id="SM00342">
    <property type="entry name" value="HTH_ARAC"/>
    <property type="match status" value="1"/>
</dbReference>
<dbReference type="GO" id="GO:0005737">
    <property type="term" value="C:cytoplasm"/>
    <property type="evidence" value="ECO:0007669"/>
    <property type="project" value="UniProtKB-SubCell"/>
</dbReference>
<dbReference type="GO" id="GO:0003700">
    <property type="term" value="F:DNA-binding transcription factor activity"/>
    <property type="evidence" value="ECO:0007669"/>
    <property type="project" value="InterPro"/>
</dbReference>
<evidence type="ECO:0000256" key="9">
    <source>
        <dbReference type="ARBA" id="ARBA00024867"/>
    </source>
</evidence>
<dbReference type="SUPFAM" id="SSF52172">
    <property type="entry name" value="CheY-like"/>
    <property type="match status" value="1"/>
</dbReference>
<organism evidence="13 14">
    <name type="scientific">Robinsoniella peoriensis</name>
    <dbReference type="NCBI Taxonomy" id="180332"/>
    <lineage>
        <taxon>Bacteria</taxon>
        <taxon>Bacillati</taxon>
        <taxon>Bacillota</taxon>
        <taxon>Clostridia</taxon>
        <taxon>Lachnospirales</taxon>
        <taxon>Lachnospiraceae</taxon>
        <taxon>Robinsoniella</taxon>
    </lineage>
</organism>
<dbReference type="InterPro" id="IPR018060">
    <property type="entry name" value="HTH_AraC"/>
</dbReference>
<dbReference type="STRING" id="180332.GCA_000797495_05552"/>
<protein>
    <recommendedName>
        <fullName evidence="2">Stage 0 sporulation protein A homolog</fullName>
    </recommendedName>
</protein>
<dbReference type="EMBL" id="QGQD01000006">
    <property type="protein sequence ID" value="TLD02815.1"/>
    <property type="molecule type" value="Genomic_DNA"/>
</dbReference>
<evidence type="ECO:0000256" key="7">
    <source>
        <dbReference type="ARBA" id="ARBA00023125"/>
    </source>
</evidence>
<keyword evidence="6" id="KW-0805">Transcription regulation</keyword>
<gene>
    <name evidence="13" type="ORF">DSM106044_00314</name>
</gene>
<dbReference type="Gene3D" id="1.10.10.60">
    <property type="entry name" value="Homeodomain-like"/>
    <property type="match status" value="2"/>
</dbReference>
<sequence length="537" mass="61483">MDLYKVIIADDEAEIREGIIRKIDWAKYGFQVIGSAENGKEALDLAEKLQPDVMMTDIMMPFMDGLELGKALRKKNPSTKLIVFSGSDDLEYAHKAISINVVEYVLKPVNAEDMGKILTKLRLSLDERYESMRNLENLRQHYMDSLPVIREQFLVSLLEGRVTQEQFNRSAAMAGINVDATGFIACLIQIEKGVLEESVENIFKNHDDALIPITIKHLVDEEIRKYCDFTSFFYGDIIAIIVNARCREEIYDLISGIDEVCRESQKIYGLVISGGISLMCHEPQTLRYARKEAQSALDYRLVLGSGRAIYIGDVEPDTSVLLQFKGQDEHAIVTAIKMGKREDIIEKIEEVFAKFGDTVLEIEQYRIYFMEIKISLLRLCQTYGLDLEEALGENFNNDNQLEKLGSMDNLQRWVQEISLRISSMIKSERVHTSSYMVDTAVQYVRDNYADSELTVERLSELLHVSPTYFSTIFKKETGSSFIGYLTETRLEKAVELLNTTNDKSYQIAEKVGYLEPNYFSYVFKKKFGVSPSRYRNT</sequence>
<dbReference type="InterPro" id="IPR009057">
    <property type="entry name" value="Homeodomain-like_sf"/>
</dbReference>
<dbReference type="InterPro" id="IPR011006">
    <property type="entry name" value="CheY-like_superfamily"/>
</dbReference>
<keyword evidence="14" id="KW-1185">Reference proteome</keyword>
<feature type="modified residue" description="4-aspartylphosphate" evidence="10">
    <location>
        <position position="57"/>
    </location>
</feature>
<comment type="function">
    <text evidence="9">May play the central regulatory role in sporulation. It may be an element of the effector pathway responsible for the activation of sporulation genes in response to nutritional stress. Spo0A may act in concert with spo0H (a sigma factor) to control the expression of some genes that are critical to the sporulation process.</text>
</comment>
<evidence type="ECO:0000256" key="6">
    <source>
        <dbReference type="ARBA" id="ARBA00023015"/>
    </source>
</evidence>
<dbReference type="RefSeq" id="WP_138001626.1">
    <property type="nucleotide sequence ID" value="NZ_QGQD01000006.1"/>
</dbReference>
<evidence type="ECO:0000259" key="11">
    <source>
        <dbReference type="PROSITE" id="PS01124"/>
    </source>
</evidence>
<evidence type="ECO:0000256" key="8">
    <source>
        <dbReference type="ARBA" id="ARBA00023163"/>
    </source>
</evidence>
<evidence type="ECO:0000256" key="4">
    <source>
        <dbReference type="ARBA" id="ARBA00022553"/>
    </source>
</evidence>
<feature type="domain" description="HTH araC/xylS-type" evidence="11">
    <location>
        <begin position="438"/>
        <end position="537"/>
    </location>
</feature>
<dbReference type="GO" id="GO:0000160">
    <property type="term" value="P:phosphorelay signal transduction system"/>
    <property type="evidence" value="ECO:0007669"/>
    <property type="project" value="UniProtKB-KW"/>
</dbReference>
<accession>A0A4U8QCH8</accession>
<feature type="domain" description="Response regulatory" evidence="12">
    <location>
        <begin position="5"/>
        <end position="122"/>
    </location>
</feature>
<dbReference type="InterPro" id="IPR001789">
    <property type="entry name" value="Sig_transdc_resp-reg_receiver"/>
</dbReference>
<keyword evidence="7" id="KW-0238">DNA-binding</keyword>
<dbReference type="CDD" id="cd17536">
    <property type="entry name" value="REC_YesN-like"/>
    <property type="match status" value="1"/>
</dbReference>
<dbReference type="GO" id="GO:0043565">
    <property type="term" value="F:sequence-specific DNA binding"/>
    <property type="evidence" value="ECO:0007669"/>
    <property type="project" value="InterPro"/>
</dbReference>
<name>A0A4U8QCH8_9FIRM</name>
<dbReference type="PROSITE" id="PS01124">
    <property type="entry name" value="HTH_ARAC_FAMILY_2"/>
    <property type="match status" value="1"/>
</dbReference>
<evidence type="ECO:0000259" key="12">
    <source>
        <dbReference type="PROSITE" id="PS50110"/>
    </source>
</evidence>
<evidence type="ECO:0000256" key="10">
    <source>
        <dbReference type="PROSITE-ProRule" id="PRU00169"/>
    </source>
</evidence>
<keyword evidence="5" id="KW-0902">Two-component regulatory system</keyword>
<dbReference type="Pfam" id="PF00072">
    <property type="entry name" value="Response_reg"/>
    <property type="match status" value="1"/>
</dbReference>
<dbReference type="Gene3D" id="3.40.50.2300">
    <property type="match status" value="1"/>
</dbReference>
<keyword evidence="3" id="KW-0963">Cytoplasm</keyword>
<reference evidence="13 14" key="1">
    <citation type="journal article" date="2019" name="Anaerobe">
        <title>Detection of Robinsoniella peoriensis in multiple bone samples of a trauma patient.</title>
        <authorList>
            <person name="Schrottner P."/>
            <person name="Hartwich K."/>
            <person name="Bunk B."/>
            <person name="Schober I."/>
            <person name="Helbig S."/>
            <person name="Rudolph W.W."/>
            <person name="Gunzer F."/>
        </authorList>
    </citation>
    <scope>NUCLEOTIDE SEQUENCE [LARGE SCALE GENOMIC DNA]</scope>
    <source>
        <strain evidence="13 14">DSM 106044</strain>
    </source>
</reference>
<dbReference type="SMART" id="SM00448">
    <property type="entry name" value="REC"/>
    <property type="match status" value="1"/>
</dbReference>
<dbReference type="InterPro" id="IPR051552">
    <property type="entry name" value="HptR"/>
</dbReference>
<evidence type="ECO:0000256" key="1">
    <source>
        <dbReference type="ARBA" id="ARBA00004496"/>
    </source>
</evidence>
<keyword evidence="4 10" id="KW-0597">Phosphoprotein</keyword>
<dbReference type="Proteomes" id="UP000306509">
    <property type="component" value="Unassembled WGS sequence"/>
</dbReference>
<evidence type="ECO:0000313" key="13">
    <source>
        <dbReference type="EMBL" id="TLD02815.1"/>
    </source>
</evidence>
<evidence type="ECO:0000256" key="5">
    <source>
        <dbReference type="ARBA" id="ARBA00023012"/>
    </source>
</evidence>
<evidence type="ECO:0000256" key="2">
    <source>
        <dbReference type="ARBA" id="ARBA00018672"/>
    </source>
</evidence>
<keyword evidence="8" id="KW-0804">Transcription</keyword>
<evidence type="ECO:0000313" key="14">
    <source>
        <dbReference type="Proteomes" id="UP000306509"/>
    </source>
</evidence>
<comment type="caution">
    <text evidence="13">The sequence shown here is derived from an EMBL/GenBank/DDBJ whole genome shotgun (WGS) entry which is preliminary data.</text>
</comment>
<dbReference type="InterPro" id="IPR020449">
    <property type="entry name" value="Tscrpt_reg_AraC-type_HTH"/>
</dbReference>
<dbReference type="PANTHER" id="PTHR42713:SF3">
    <property type="entry name" value="TRANSCRIPTIONAL REGULATORY PROTEIN HPTR"/>
    <property type="match status" value="1"/>
</dbReference>
<dbReference type="AlphaFoldDB" id="A0A4U8QCH8"/>
<dbReference type="SUPFAM" id="SSF46689">
    <property type="entry name" value="Homeodomain-like"/>
    <property type="match status" value="2"/>
</dbReference>
<dbReference type="PROSITE" id="PS50110">
    <property type="entry name" value="RESPONSE_REGULATORY"/>
    <property type="match status" value="1"/>
</dbReference>